<accession>W0EYK9</accession>
<dbReference type="PROSITE" id="PS50932">
    <property type="entry name" value="HTH_LACI_2"/>
    <property type="match status" value="1"/>
</dbReference>
<dbReference type="InterPro" id="IPR028082">
    <property type="entry name" value="Peripla_BP_I"/>
</dbReference>
<gene>
    <name evidence="5" type="ORF">NIASO_01935</name>
</gene>
<dbReference type="RefSeq" id="WP_025298620.1">
    <property type="nucleotide sequence ID" value="NZ_CP007035.1"/>
</dbReference>
<dbReference type="Pfam" id="PF00356">
    <property type="entry name" value="LacI"/>
    <property type="match status" value="1"/>
</dbReference>
<dbReference type="GO" id="GO:0003700">
    <property type="term" value="F:DNA-binding transcription factor activity"/>
    <property type="evidence" value="ECO:0007669"/>
    <property type="project" value="TreeGrafter"/>
</dbReference>
<reference evidence="5 6" key="1">
    <citation type="submission" date="2013-12" db="EMBL/GenBank/DDBJ databases">
        <authorList>
            <consortium name="DOE Joint Genome Institute"/>
            <person name="Eisen J."/>
            <person name="Huntemann M."/>
            <person name="Han J."/>
            <person name="Chen A."/>
            <person name="Kyrpides N."/>
            <person name="Mavromatis K."/>
            <person name="Markowitz V."/>
            <person name="Palaniappan K."/>
            <person name="Ivanova N."/>
            <person name="Schaumberg A."/>
            <person name="Pati A."/>
            <person name="Liolios K."/>
            <person name="Nordberg H.P."/>
            <person name="Cantor M.N."/>
            <person name="Hua S.X."/>
            <person name="Woyke T."/>
        </authorList>
    </citation>
    <scope>NUCLEOTIDE SEQUENCE [LARGE SCALE GENOMIC DNA]</scope>
    <source>
        <strain evidence="6">DSM 19437</strain>
    </source>
</reference>
<dbReference type="OrthoDB" id="667031at2"/>
<dbReference type="SUPFAM" id="SSF53822">
    <property type="entry name" value="Periplasmic binding protein-like I"/>
    <property type="match status" value="1"/>
</dbReference>
<dbReference type="SUPFAM" id="SSF47413">
    <property type="entry name" value="lambda repressor-like DNA-binding domains"/>
    <property type="match status" value="1"/>
</dbReference>
<keyword evidence="3" id="KW-0804">Transcription</keyword>
<keyword evidence="2" id="KW-0238">DNA-binding</keyword>
<dbReference type="InterPro" id="IPR010982">
    <property type="entry name" value="Lambda_DNA-bd_dom_sf"/>
</dbReference>
<dbReference type="InterPro" id="IPR000843">
    <property type="entry name" value="HTH_LacI"/>
</dbReference>
<keyword evidence="1" id="KW-0805">Transcription regulation</keyword>
<evidence type="ECO:0000313" key="6">
    <source>
        <dbReference type="Proteomes" id="UP000003586"/>
    </source>
</evidence>
<evidence type="ECO:0000256" key="1">
    <source>
        <dbReference type="ARBA" id="ARBA00023015"/>
    </source>
</evidence>
<organism evidence="5 6">
    <name type="scientific">Niabella soli DSM 19437</name>
    <dbReference type="NCBI Taxonomy" id="929713"/>
    <lineage>
        <taxon>Bacteria</taxon>
        <taxon>Pseudomonadati</taxon>
        <taxon>Bacteroidota</taxon>
        <taxon>Chitinophagia</taxon>
        <taxon>Chitinophagales</taxon>
        <taxon>Chitinophagaceae</taxon>
        <taxon>Niabella</taxon>
    </lineage>
</organism>
<feature type="domain" description="HTH lacI-type" evidence="4">
    <location>
        <begin position="6"/>
        <end position="62"/>
    </location>
</feature>
<dbReference type="EMBL" id="CP007035">
    <property type="protein sequence ID" value="AHF14279.1"/>
    <property type="molecule type" value="Genomic_DNA"/>
</dbReference>
<dbReference type="Pfam" id="PF00532">
    <property type="entry name" value="Peripla_BP_1"/>
    <property type="match status" value="1"/>
</dbReference>
<dbReference type="PANTHER" id="PTHR30146:SF145">
    <property type="entry name" value="RIBOSE OPERON REPRESSOR"/>
    <property type="match status" value="1"/>
</dbReference>
<protein>
    <submittedName>
        <fullName evidence="5">LacI family transcription regulator</fullName>
    </submittedName>
</protein>
<evidence type="ECO:0000256" key="2">
    <source>
        <dbReference type="ARBA" id="ARBA00023125"/>
    </source>
</evidence>
<dbReference type="STRING" id="929713.NIASO_01935"/>
<dbReference type="GO" id="GO:0000976">
    <property type="term" value="F:transcription cis-regulatory region binding"/>
    <property type="evidence" value="ECO:0007669"/>
    <property type="project" value="TreeGrafter"/>
</dbReference>
<dbReference type="HOGENOM" id="CLU_037628_6_1_10"/>
<dbReference type="CDD" id="cd01392">
    <property type="entry name" value="HTH_LacI"/>
    <property type="match status" value="1"/>
</dbReference>
<evidence type="ECO:0000259" key="4">
    <source>
        <dbReference type="PROSITE" id="PS50932"/>
    </source>
</evidence>
<name>W0EYK9_9BACT</name>
<keyword evidence="6" id="KW-1185">Reference proteome</keyword>
<proteinExistence type="predicted"/>
<dbReference type="Gene3D" id="1.10.260.40">
    <property type="entry name" value="lambda repressor-like DNA-binding domains"/>
    <property type="match status" value="1"/>
</dbReference>
<dbReference type="Proteomes" id="UP000003586">
    <property type="component" value="Chromosome"/>
</dbReference>
<dbReference type="SMART" id="SM00354">
    <property type="entry name" value="HTH_LACI"/>
    <property type="match status" value="1"/>
</dbReference>
<dbReference type="InterPro" id="IPR001761">
    <property type="entry name" value="Peripla_BP/Lac1_sug-bd_dom"/>
</dbReference>
<dbReference type="Gene3D" id="3.40.50.2300">
    <property type="match status" value="2"/>
</dbReference>
<dbReference type="AlphaFoldDB" id="W0EYK9"/>
<dbReference type="PANTHER" id="PTHR30146">
    <property type="entry name" value="LACI-RELATED TRANSCRIPTIONAL REPRESSOR"/>
    <property type="match status" value="1"/>
</dbReference>
<evidence type="ECO:0000256" key="3">
    <source>
        <dbReference type="ARBA" id="ARBA00023163"/>
    </source>
</evidence>
<dbReference type="eggNOG" id="COG1609">
    <property type="taxonomic scope" value="Bacteria"/>
</dbReference>
<dbReference type="KEGG" id="nso:NIASO_01935"/>
<sequence>MSSKKVSMKDIANRLGVSVALVSYVLNGKKTDKINDRTAAKIKALAATMNYSPNQIAKSLKTNRTLTLGLIVADISNLFYSSIAKYIEEEANRHGYQVIYGNAYESPDRFNSILNLLLSRQVDGFILAIPEKAEHCIRLLTDLNQPFVIIDRKFNEFPDAPSIILNNQEASGAIVAHLVQNGFKRPGLVTINRNLVHLQERKTGYMNACARLLNRKAFVYELEEEHLERQIKAVIKKSVFKDKVDSLCFFTNKVAMAGLSEIASMDLPVPGALGIVCFDEAEAYKLFRTPVTYFKQPLQEMSRAAVDYLLSQMEPGDNNEKERLEEFNGTLVVHQSSMR</sequence>
<evidence type="ECO:0000313" key="5">
    <source>
        <dbReference type="EMBL" id="AHF14279.1"/>
    </source>
</evidence>